<dbReference type="Proteomes" id="UP000823486">
    <property type="component" value="Unassembled WGS sequence"/>
</dbReference>
<evidence type="ECO:0000313" key="2">
    <source>
        <dbReference type="EMBL" id="MBM7691292.1"/>
    </source>
</evidence>
<keyword evidence="3" id="KW-1185">Reference proteome</keyword>
<evidence type="ECO:0000313" key="3">
    <source>
        <dbReference type="Proteomes" id="UP000823486"/>
    </source>
</evidence>
<organism evidence="2 3">
    <name type="scientific">Peribacillus deserti</name>
    <dbReference type="NCBI Taxonomy" id="673318"/>
    <lineage>
        <taxon>Bacteria</taxon>
        <taxon>Bacillati</taxon>
        <taxon>Bacillota</taxon>
        <taxon>Bacilli</taxon>
        <taxon>Bacillales</taxon>
        <taxon>Bacillaceae</taxon>
        <taxon>Peribacillus</taxon>
    </lineage>
</organism>
<sequence>MITRNIAGTLAVGAAVYLFRNPKALERLKSQFQSYMSKKNTSAVEQEKNANLEQGFETLAKEGALSKSSTIRTNDTFTNSKDMKIGEDPYPKITTSSSQ</sequence>
<gene>
    <name evidence="2" type="ORF">JOC77_000697</name>
</gene>
<accession>A0ABS2QDP1</accession>
<reference evidence="2 3" key="1">
    <citation type="submission" date="2021-01" db="EMBL/GenBank/DDBJ databases">
        <title>Genomic Encyclopedia of Type Strains, Phase IV (KMG-IV): sequencing the most valuable type-strain genomes for metagenomic binning, comparative biology and taxonomic classification.</title>
        <authorList>
            <person name="Goeker M."/>
        </authorList>
    </citation>
    <scope>NUCLEOTIDE SEQUENCE [LARGE SCALE GENOMIC DNA]</scope>
    <source>
        <strain evidence="2 3">DSM 105482</strain>
    </source>
</reference>
<comment type="caution">
    <text evidence="2">The sequence shown here is derived from an EMBL/GenBank/DDBJ whole genome shotgun (WGS) entry which is preliminary data.</text>
</comment>
<proteinExistence type="predicted"/>
<feature type="region of interest" description="Disordered" evidence="1">
    <location>
        <begin position="70"/>
        <end position="99"/>
    </location>
</feature>
<feature type="compositionally biased region" description="Polar residues" evidence="1">
    <location>
        <begin position="70"/>
        <end position="80"/>
    </location>
</feature>
<evidence type="ECO:0000256" key="1">
    <source>
        <dbReference type="SAM" id="MobiDB-lite"/>
    </source>
</evidence>
<dbReference type="EMBL" id="JAFBFI010000002">
    <property type="protein sequence ID" value="MBM7691292.1"/>
    <property type="molecule type" value="Genomic_DNA"/>
</dbReference>
<dbReference type="RefSeq" id="WP_204538566.1">
    <property type="nucleotide sequence ID" value="NZ_JAFBFI010000002.1"/>
</dbReference>
<feature type="compositionally biased region" description="Basic and acidic residues" evidence="1">
    <location>
        <begin position="81"/>
        <end position="90"/>
    </location>
</feature>
<name>A0ABS2QDP1_9BACI</name>
<protein>
    <submittedName>
        <fullName evidence="2">Response regulator of citrate/malate metabolism</fullName>
    </submittedName>
</protein>